<name>A0A843WQX0_COLES</name>
<gene>
    <name evidence="1" type="ORF">Taro_039216</name>
</gene>
<dbReference type="Proteomes" id="UP000652761">
    <property type="component" value="Unassembled WGS sequence"/>
</dbReference>
<accession>A0A843WQX0</accession>
<proteinExistence type="predicted"/>
<keyword evidence="2" id="KW-1185">Reference proteome</keyword>
<organism evidence="1 2">
    <name type="scientific">Colocasia esculenta</name>
    <name type="common">Wild taro</name>
    <name type="synonym">Arum esculentum</name>
    <dbReference type="NCBI Taxonomy" id="4460"/>
    <lineage>
        <taxon>Eukaryota</taxon>
        <taxon>Viridiplantae</taxon>
        <taxon>Streptophyta</taxon>
        <taxon>Embryophyta</taxon>
        <taxon>Tracheophyta</taxon>
        <taxon>Spermatophyta</taxon>
        <taxon>Magnoliopsida</taxon>
        <taxon>Liliopsida</taxon>
        <taxon>Araceae</taxon>
        <taxon>Aroideae</taxon>
        <taxon>Colocasieae</taxon>
        <taxon>Colocasia</taxon>
    </lineage>
</organism>
<dbReference type="EMBL" id="NMUH01003614">
    <property type="protein sequence ID" value="MQM06394.1"/>
    <property type="molecule type" value="Genomic_DNA"/>
</dbReference>
<dbReference type="AlphaFoldDB" id="A0A843WQX0"/>
<comment type="caution">
    <text evidence="1">The sequence shown here is derived from an EMBL/GenBank/DDBJ whole genome shotgun (WGS) entry which is preliminary data.</text>
</comment>
<evidence type="ECO:0000313" key="1">
    <source>
        <dbReference type="EMBL" id="MQM06394.1"/>
    </source>
</evidence>
<protein>
    <submittedName>
        <fullName evidence="1">Uncharacterized protein</fullName>
    </submittedName>
</protein>
<reference evidence="1" key="1">
    <citation type="submission" date="2017-07" db="EMBL/GenBank/DDBJ databases">
        <title>Taro Niue Genome Assembly and Annotation.</title>
        <authorList>
            <person name="Atibalentja N."/>
            <person name="Keating K."/>
            <person name="Fields C.J."/>
        </authorList>
    </citation>
    <scope>NUCLEOTIDE SEQUENCE</scope>
    <source>
        <strain evidence="1">Niue_2</strain>
        <tissue evidence="1">Leaf</tissue>
    </source>
</reference>
<evidence type="ECO:0000313" key="2">
    <source>
        <dbReference type="Proteomes" id="UP000652761"/>
    </source>
</evidence>
<sequence>MCLTPLVLRESCLAQPRVVLLPRCWRSYCSG</sequence>